<evidence type="ECO:0000313" key="5">
    <source>
        <dbReference type="Proteomes" id="UP000484547"/>
    </source>
</evidence>
<dbReference type="Proteomes" id="UP000484547">
    <property type="component" value="Unassembled WGS sequence"/>
</dbReference>
<dbReference type="Gene3D" id="3.90.320.10">
    <property type="match status" value="1"/>
</dbReference>
<dbReference type="OrthoDB" id="46225at2"/>
<dbReference type="SUPFAM" id="SSF52980">
    <property type="entry name" value="Restriction endonuclease-like"/>
    <property type="match status" value="1"/>
</dbReference>
<evidence type="ECO:0000313" key="3">
    <source>
        <dbReference type="EMBL" id="MTU04906.1"/>
    </source>
</evidence>
<name>A0A7X2XHE3_9FIRM</name>
<evidence type="ECO:0000313" key="2">
    <source>
        <dbReference type="EMBL" id="MTT76717.1"/>
    </source>
</evidence>
<dbReference type="InterPro" id="IPR011604">
    <property type="entry name" value="PDDEXK-like_dom_sf"/>
</dbReference>
<evidence type="ECO:0000259" key="1">
    <source>
        <dbReference type="Pfam" id="PF09588"/>
    </source>
</evidence>
<reference evidence="4 5" key="1">
    <citation type="journal article" date="2019" name="Nat. Med.">
        <title>A library of human gut bacterial isolates paired with longitudinal multiomics data enables mechanistic microbiome research.</title>
        <authorList>
            <person name="Poyet M."/>
            <person name="Groussin M."/>
            <person name="Gibbons S.M."/>
            <person name="Avila-Pacheco J."/>
            <person name="Jiang X."/>
            <person name="Kearney S.M."/>
            <person name="Perrotta A.R."/>
            <person name="Berdy B."/>
            <person name="Zhao S."/>
            <person name="Lieberman T.D."/>
            <person name="Swanson P.K."/>
            <person name="Smith M."/>
            <person name="Roesemann S."/>
            <person name="Alexander J.E."/>
            <person name="Rich S.A."/>
            <person name="Livny J."/>
            <person name="Vlamakis H."/>
            <person name="Clish C."/>
            <person name="Bullock K."/>
            <person name="Deik A."/>
            <person name="Scott J."/>
            <person name="Pierce K.A."/>
            <person name="Xavier R.J."/>
            <person name="Alm E.J."/>
        </authorList>
    </citation>
    <scope>NUCLEOTIDE SEQUENCE [LARGE SCALE GENOMIC DNA]</scope>
    <source>
        <strain evidence="2 5">BIOML-A13</strain>
        <strain evidence="3 4">BIOML-A3</strain>
    </source>
</reference>
<dbReference type="InterPro" id="IPR011335">
    <property type="entry name" value="Restrct_endonuc-II-like"/>
</dbReference>
<accession>A0A7X2XHE3</accession>
<evidence type="ECO:0000313" key="4">
    <source>
        <dbReference type="Proteomes" id="UP000443070"/>
    </source>
</evidence>
<organism evidence="2 5">
    <name type="scientific">Phascolarctobacterium faecium</name>
    <dbReference type="NCBI Taxonomy" id="33025"/>
    <lineage>
        <taxon>Bacteria</taxon>
        <taxon>Bacillati</taxon>
        <taxon>Bacillota</taxon>
        <taxon>Negativicutes</taxon>
        <taxon>Acidaminococcales</taxon>
        <taxon>Acidaminococcaceae</taxon>
        <taxon>Phascolarctobacterium</taxon>
    </lineage>
</organism>
<comment type="caution">
    <text evidence="2">The sequence shown here is derived from an EMBL/GenBank/DDBJ whole genome shotgun (WGS) entry which is preliminary data.</text>
</comment>
<protein>
    <submittedName>
        <fullName evidence="2">YqaJ-like viral recombinase</fullName>
    </submittedName>
</protein>
<feature type="domain" description="YqaJ viral recombinase" evidence="1">
    <location>
        <begin position="18"/>
        <end position="151"/>
    </location>
</feature>
<gene>
    <name evidence="2" type="ORF">GMD11_10670</name>
    <name evidence="3" type="ORF">GMD18_10975</name>
</gene>
<proteinExistence type="predicted"/>
<keyword evidence="4" id="KW-1185">Reference proteome</keyword>
<dbReference type="AlphaFoldDB" id="A0A7X2XHE3"/>
<dbReference type="EMBL" id="WNBM01000010">
    <property type="protein sequence ID" value="MTT76717.1"/>
    <property type="molecule type" value="Genomic_DNA"/>
</dbReference>
<dbReference type="EMBL" id="WNBW01000013">
    <property type="protein sequence ID" value="MTU04906.1"/>
    <property type="molecule type" value="Genomic_DNA"/>
</dbReference>
<dbReference type="InterPro" id="IPR019080">
    <property type="entry name" value="YqaJ_viral_recombinase"/>
</dbReference>
<sequence>MKFVDKHIEIDKLPKKFKKMTATRFAAVLGLNAWKTPFAVWCEMTRTYEEPFVDSIYTIAGKVIEPKIIDYLKNRYFLDIQSPEDVYGKDYFKKTYGDFYGDVEIFGGMWDAKSDDMIVEIKTTKRAEDWLNDVPIYYKLQAALYAHLSGIDNVMMTCSFLQDKDYENPDAFVPNIDNTIEVEFSMAEDFPDFEERYLKPAVVFWKNHVETGISPDFDEKKDADILKALRTNVVGVKDDEIEKLLAVIDADQIAYDKASAEIKVVEKRLKDNKDKLKKTLQSKFGENDDRVEVKSAAYVYTLSKNIKSAVDTDRLKADDLYEKYKIDKIEYRMSVKAVDSNDCKS</sequence>
<dbReference type="Proteomes" id="UP000443070">
    <property type="component" value="Unassembled WGS sequence"/>
</dbReference>
<dbReference type="Pfam" id="PF09588">
    <property type="entry name" value="YqaJ"/>
    <property type="match status" value="1"/>
</dbReference>